<protein>
    <submittedName>
        <fullName evidence="2">Neuraminidase (Sialidase)</fullName>
    </submittedName>
</protein>
<accession>A0A2T2WJC5</accession>
<dbReference type="EMBL" id="PXYV01000019">
    <property type="protein sequence ID" value="PSR22330.1"/>
    <property type="molecule type" value="Genomic_DNA"/>
</dbReference>
<dbReference type="InterPro" id="IPR011040">
    <property type="entry name" value="Sialidase"/>
</dbReference>
<dbReference type="Proteomes" id="UP000241848">
    <property type="component" value="Unassembled WGS sequence"/>
</dbReference>
<dbReference type="PANTHER" id="PTHR43752:SF2">
    <property type="entry name" value="BNR_ASP-BOX REPEAT FAMILY PROTEIN"/>
    <property type="match status" value="1"/>
</dbReference>
<dbReference type="PANTHER" id="PTHR43752">
    <property type="entry name" value="BNR/ASP-BOX REPEAT FAMILY PROTEIN"/>
    <property type="match status" value="1"/>
</dbReference>
<evidence type="ECO:0000313" key="3">
    <source>
        <dbReference type="Proteomes" id="UP000241848"/>
    </source>
</evidence>
<dbReference type="InterPro" id="IPR036278">
    <property type="entry name" value="Sialidase_sf"/>
</dbReference>
<proteinExistence type="predicted"/>
<gene>
    <name evidence="2" type="ORF">C7B45_07395</name>
</gene>
<reference evidence="2 3" key="1">
    <citation type="journal article" date="2014" name="BMC Genomics">
        <title>Comparison of environmental and isolate Sulfobacillus genomes reveals diverse carbon, sulfur, nitrogen, and hydrogen metabolisms.</title>
        <authorList>
            <person name="Justice N.B."/>
            <person name="Norman A."/>
            <person name="Brown C.T."/>
            <person name="Singh A."/>
            <person name="Thomas B.C."/>
            <person name="Banfield J.F."/>
        </authorList>
    </citation>
    <scope>NUCLEOTIDE SEQUENCE [LARGE SCALE GENOMIC DNA]</scope>
    <source>
        <strain evidence="2">AMDSBA3</strain>
    </source>
</reference>
<dbReference type="PROSITE" id="PS51257">
    <property type="entry name" value="PROKAR_LIPOPROTEIN"/>
    <property type="match status" value="1"/>
</dbReference>
<organism evidence="2 3">
    <name type="scientific">Sulfobacillus acidophilus</name>
    <dbReference type="NCBI Taxonomy" id="53633"/>
    <lineage>
        <taxon>Bacteria</taxon>
        <taxon>Bacillati</taxon>
        <taxon>Bacillota</taxon>
        <taxon>Clostridia</taxon>
        <taxon>Eubacteriales</taxon>
        <taxon>Clostridiales Family XVII. Incertae Sedis</taxon>
        <taxon>Sulfobacillus</taxon>
    </lineage>
</organism>
<name>A0A2T2WJC5_9FIRM</name>
<dbReference type="CDD" id="cd15482">
    <property type="entry name" value="Sialidase_non-viral"/>
    <property type="match status" value="1"/>
</dbReference>
<dbReference type="AlphaFoldDB" id="A0A2T2WJC5"/>
<evidence type="ECO:0000259" key="1">
    <source>
        <dbReference type="Pfam" id="PF13088"/>
    </source>
</evidence>
<dbReference type="Gene3D" id="2.120.10.10">
    <property type="match status" value="1"/>
</dbReference>
<dbReference type="SUPFAM" id="SSF50939">
    <property type="entry name" value="Sialidases"/>
    <property type="match status" value="1"/>
</dbReference>
<sequence length="338" mass="37129">MVTSRHFLIPSPLASYSCHASTLVQLPSGDILVAWFAGSEEGAADTAIWGARCVSGHWHDPVLLADSSNLPHWNPVLFRSRSGTLFLFYKVGFDTRSWKTMVRVSNDDGVNWSIPKELVAGNIGGRGPSKNKPLELPDGTILAPGSSEQFLSPQSRVQRWEAFVDRSQDAGATWSLVSIPMNYDVLSGAEQFGAEGIIQPSLIYDSGEVIAFLRSTEGFVYRSRSIDAGRQWSLAKPLCVPHNNSGIDAALIGRTIYLVLNPVSDTSGSPSRTPLCVMSSRDRGDTWQLVRTLENTPGEYSYPAVIAVGSSLLLTYTWQRLNIVYCRLQIEDDEVDVF</sequence>
<evidence type="ECO:0000313" key="2">
    <source>
        <dbReference type="EMBL" id="PSR22330.1"/>
    </source>
</evidence>
<comment type="caution">
    <text evidence="2">The sequence shown here is derived from an EMBL/GenBank/DDBJ whole genome shotgun (WGS) entry which is preliminary data.</text>
</comment>
<dbReference type="Pfam" id="PF13088">
    <property type="entry name" value="BNR_2"/>
    <property type="match status" value="1"/>
</dbReference>
<feature type="domain" description="Sialidase" evidence="1">
    <location>
        <begin position="29"/>
        <end position="309"/>
    </location>
</feature>